<evidence type="ECO:0000313" key="2">
    <source>
        <dbReference type="Proteomes" id="UP000230423"/>
    </source>
</evidence>
<organism evidence="1 2">
    <name type="scientific">Teladorsagia circumcincta</name>
    <name type="common">Brown stomach worm</name>
    <name type="synonym">Ostertagia circumcincta</name>
    <dbReference type="NCBI Taxonomy" id="45464"/>
    <lineage>
        <taxon>Eukaryota</taxon>
        <taxon>Metazoa</taxon>
        <taxon>Ecdysozoa</taxon>
        <taxon>Nematoda</taxon>
        <taxon>Chromadorea</taxon>
        <taxon>Rhabditida</taxon>
        <taxon>Rhabditina</taxon>
        <taxon>Rhabditomorpha</taxon>
        <taxon>Strongyloidea</taxon>
        <taxon>Trichostrongylidae</taxon>
        <taxon>Teladorsagia</taxon>
    </lineage>
</organism>
<name>A0A2G9ULS1_TELCI</name>
<dbReference type="Proteomes" id="UP000230423">
    <property type="component" value="Unassembled WGS sequence"/>
</dbReference>
<dbReference type="EMBL" id="KZ346027">
    <property type="protein sequence ID" value="PIO71185.1"/>
    <property type="molecule type" value="Genomic_DNA"/>
</dbReference>
<evidence type="ECO:0000313" key="1">
    <source>
        <dbReference type="EMBL" id="PIO71185.1"/>
    </source>
</evidence>
<keyword evidence="2" id="KW-1185">Reference proteome</keyword>
<gene>
    <name evidence="1" type="ORF">TELCIR_06925</name>
</gene>
<dbReference type="AlphaFoldDB" id="A0A2G9ULS1"/>
<sequence>MFPCKDEGIQIREVPHKAVGIYTENHLHKAKYSLTEKGCWFHPVADAMPELEWQVPDIRQIWLQYFRILPRMFSNPEFCENIIYT</sequence>
<reference evidence="1 2" key="1">
    <citation type="submission" date="2015-09" db="EMBL/GenBank/DDBJ databases">
        <title>Draft genome of the parasitic nematode Teladorsagia circumcincta isolate WARC Sus (inbred).</title>
        <authorList>
            <person name="Mitreva M."/>
        </authorList>
    </citation>
    <scope>NUCLEOTIDE SEQUENCE [LARGE SCALE GENOMIC DNA]</scope>
    <source>
        <strain evidence="1 2">S</strain>
    </source>
</reference>
<accession>A0A2G9ULS1</accession>
<protein>
    <submittedName>
        <fullName evidence="1">Uncharacterized protein</fullName>
    </submittedName>
</protein>
<proteinExistence type="predicted"/>